<dbReference type="Proteomes" id="UP001187192">
    <property type="component" value="Unassembled WGS sequence"/>
</dbReference>
<feature type="transmembrane region" description="Helical" evidence="1">
    <location>
        <begin position="409"/>
        <end position="433"/>
    </location>
</feature>
<dbReference type="EMBL" id="BTGU01000012">
    <property type="protein sequence ID" value="GMN41488.1"/>
    <property type="molecule type" value="Genomic_DNA"/>
</dbReference>
<dbReference type="AlphaFoldDB" id="A0AA88A935"/>
<sequence>MGDARGDHVKVESDAPANELEKMMNSTNLNMSPGCCIFKVPNILRRHNPRAYAPNAFSIGPYHYGEEHLQATQKIKLKYLHDLISGFENPKTTLRTLAGDVSEVHQEARDCYAEPIDHISRDEFVKLMVLDGCFLIELFRRNADDALQKDDDPVFTRSCMRQLLNLDLILVENQIPWLVLERLFNRTRKREEMPHLLSSLVLGYFRDAGIIIPYLPYSDPLFQQFLSRNHENKHILDILRESLVMSYSISQEGNSYAGSMPSATRLREAGIKFKRGTSSKSILDIKFNKDGVLEVPPLNIQETAGSLFRNLICLEQCLPNCDPIVTSYAILLDQLIDTREDMEILCESGIIKNWLNVDDVTGLFNQLYLGTFLKEYYYTPLIAKVNEYCGHRWPRYRTVLMRDYFNHPWAFVSVVAAAILLILTFLQTLFSIIK</sequence>
<dbReference type="InterPro" id="IPR004158">
    <property type="entry name" value="DUF247_pln"/>
</dbReference>
<accession>A0AA88A935</accession>
<dbReference type="Pfam" id="PF03140">
    <property type="entry name" value="DUF247"/>
    <property type="match status" value="1"/>
</dbReference>
<keyword evidence="1" id="KW-0472">Membrane</keyword>
<reference evidence="2" key="1">
    <citation type="submission" date="2023-07" db="EMBL/GenBank/DDBJ databases">
        <title>draft genome sequence of fig (Ficus carica).</title>
        <authorList>
            <person name="Takahashi T."/>
            <person name="Nishimura K."/>
        </authorList>
    </citation>
    <scope>NUCLEOTIDE SEQUENCE</scope>
</reference>
<keyword evidence="1" id="KW-1133">Transmembrane helix</keyword>
<evidence type="ECO:0000256" key="1">
    <source>
        <dbReference type="SAM" id="Phobius"/>
    </source>
</evidence>
<evidence type="ECO:0000313" key="2">
    <source>
        <dbReference type="EMBL" id="GMN41488.1"/>
    </source>
</evidence>
<protein>
    <submittedName>
        <fullName evidence="2">Uncharacterized protein</fullName>
    </submittedName>
</protein>
<dbReference type="Gramene" id="FCD_00024551-RA">
    <property type="protein sequence ID" value="FCD_00024551-RA:cds"/>
    <property type="gene ID" value="FCD_00024551"/>
</dbReference>
<keyword evidence="3" id="KW-1185">Reference proteome</keyword>
<name>A0AA88A935_FICCA</name>
<evidence type="ECO:0000313" key="3">
    <source>
        <dbReference type="Proteomes" id="UP001187192"/>
    </source>
</evidence>
<proteinExistence type="predicted"/>
<keyword evidence="1" id="KW-0812">Transmembrane</keyword>
<comment type="caution">
    <text evidence="2">The sequence shown here is derived from an EMBL/GenBank/DDBJ whole genome shotgun (WGS) entry which is preliminary data.</text>
</comment>
<gene>
    <name evidence="2" type="ORF">TIFTF001_010695</name>
</gene>
<organism evidence="2 3">
    <name type="scientific">Ficus carica</name>
    <name type="common">Common fig</name>
    <dbReference type="NCBI Taxonomy" id="3494"/>
    <lineage>
        <taxon>Eukaryota</taxon>
        <taxon>Viridiplantae</taxon>
        <taxon>Streptophyta</taxon>
        <taxon>Embryophyta</taxon>
        <taxon>Tracheophyta</taxon>
        <taxon>Spermatophyta</taxon>
        <taxon>Magnoliopsida</taxon>
        <taxon>eudicotyledons</taxon>
        <taxon>Gunneridae</taxon>
        <taxon>Pentapetalae</taxon>
        <taxon>rosids</taxon>
        <taxon>fabids</taxon>
        <taxon>Rosales</taxon>
        <taxon>Moraceae</taxon>
        <taxon>Ficeae</taxon>
        <taxon>Ficus</taxon>
    </lineage>
</organism>
<dbReference type="PANTHER" id="PTHR31170:SF17">
    <property type="match status" value="1"/>
</dbReference>
<dbReference type="PANTHER" id="PTHR31170">
    <property type="entry name" value="BNAC04G53230D PROTEIN"/>
    <property type="match status" value="1"/>
</dbReference>